<proteinExistence type="predicted"/>
<organism evidence="1 2">
    <name type="scientific">Staphylococcus hyicus</name>
    <dbReference type="NCBI Taxonomy" id="1284"/>
    <lineage>
        <taxon>Bacteria</taxon>
        <taxon>Bacillati</taxon>
        <taxon>Bacillota</taxon>
        <taxon>Bacilli</taxon>
        <taxon>Bacillales</taxon>
        <taxon>Staphylococcaceae</taxon>
        <taxon>Staphylococcus</taxon>
    </lineage>
</organism>
<evidence type="ECO:0000313" key="2">
    <source>
        <dbReference type="Proteomes" id="UP000285625"/>
    </source>
</evidence>
<dbReference type="AlphaFoldDB" id="A0A0A8HSC5"/>
<accession>A0A0A8HSC5</accession>
<name>A0A0A8HSC5_STAHY</name>
<dbReference type="STRING" id="1284.SHYC_11525"/>
<sequence length="130" mass="14645">MGKSEIRALIAAKQREAQIIENELTKLRREREELNRAYEKVKTHNEAFSDTLNEFKGINIASSHWKGQTKSKSDEHLENLTTSADDVKTKIVEARDALESDVSKKDDEISDAESRLNATNFAISGLEALL</sequence>
<dbReference type="GeneID" id="41074069"/>
<gene>
    <name evidence="1" type="ORF">BUZ57_07700</name>
</gene>
<dbReference type="Proteomes" id="UP000285625">
    <property type="component" value="Unassembled WGS sequence"/>
</dbReference>
<dbReference type="KEGG" id="shu:SHYC_11525"/>
<dbReference type="HOGENOM" id="CLU_158676_1_0_9"/>
<dbReference type="RefSeq" id="WP_052257855.1">
    <property type="nucleotide sequence ID" value="NZ_CP008747.1"/>
</dbReference>
<evidence type="ECO:0000313" key="1">
    <source>
        <dbReference type="EMBL" id="RIO45427.1"/>
    </source>
</evidence>
<protein>
    <submittedName>
        <fullName evidence="1">DUF5082 domain-containing protein</fullName>
    </submittedName>
</protein>
<reference evidence="1 2" key="1">
    <citation type="journal article" date="2016" name="Front. Microbiol.">
        <title>Comprehensive Phylogenetic Analysis of Bovine Non-aureus Staphylococci Species Based on Whole-Genome Sequencing.</title>
        <authorList>
            <person name="Naushad S."/>
            <person name="Barkema H.W."/>
            <person name="Luby C."/>
            <person name="Condas L.A."/>
            <person name="Nobrega D.B."/>
            <person name="Carson D.A."/>
            <person name="De Buck J."/>
        </authorList>
    </citation>
    <scope>NUCLEOTIDE SEQUENCE [LARGE SCALE GENOMIC DNA]</scope>
    <source>
        <strain evidence="1 2">SNUC 5959</strain>
    </source>
</reference>
<comment type="caution">
    <text evidence="1">The sequence shown here is derived from an EMBL/GenBank/DDBJ whole genome shotgun (WGS) entry which is preliminary data.</text>
</comment>
<dbReference type="EMBL" id="QXVO01000021">
    <property type="protein sequence ID" value="RIO45427.1"/>
    <property type="molecule type" value="Genomic_DNA"/>
</dbReference>